<evidence type="ECO:0000256" key="7">
    <source>
        <dbReference type="RuleBase" id="RU365090"/>
    </source>
</evidence>
<dbReference type="InterPro" id="IPR005110">
    <property type="entry name" value="MoeA_linker/N"/>
</dbReference>
<dbReference type="InterPro" id="IPR036425">
    <property type="entry name" value="MoaB/Mog-like_dom_sf"/>
</dbReference>
<comment type="pathway">
    <text evidence="2 7">Cofactor biosynthesis; molybdopterin biosynthesis.</text>
</comment>
<feature type="domain" description="MoaB/Mog" evidence="8">
    <location>
        <begin position="184"/>
        <end position="318"/>
    </location>
</feature>
<proteinExistence type="inferred from homology"/>
<keyword evidence="7" id="KW-0479">Metal-binding</keyword>
<dbReference type="InterPro" id="IPR038987">
    <property type="entry name" value="MoeA-like"/>
</dbReference>
<keyword evidence="5 7" id="KW-0501">Molybdenum cofactor biosynthesis</keyword>
<dbReference type="InterPro" id="IPR036135">
    <property type="entry name" value="MoeA_linker/N_sf"/>
</dbReference>
<comment type="cofactor">
    <cofactor evidence="7">
        <name>Mg(2+)</name>
        <dbReference type="ChEBI" id="CHEBI:18420"/>
    </cofactor>
</comment>
<dbReference type="InterPro" id="IPR036688">
    <property type="entry name" value="MoeA_C_domain_IV_sf"/>
</dbReference>
<comment type="caution">
    <text evidence="9">The sequence shown here is derived from an EMBL/GenBank/DDBJ whole genome shotgun (WGS) entry which is preliminary data.</text>
</comment>
<evidence type="ECO:0000259" key="8">
    <source>
        <dbReference type="SMART" id="SM00852"/>
    </source>
</evidence>
<sequence length="399" mass="40922">MITVDEHLAQILDAVRVFETTTIPLAQALGLTLRAPVHAGVDLPLFDNSAMDGFAVRFADVATASQASPAVLRVVADLPAGTSLEPTLHAGEAARIMTGAPVPMTADTIVPFEDTAGGLEDSLDVVRVQQAPRGPGAHIRRRGEDCTVGTELIPAGVMLGPLQLAAIAATNVESVTVARRPRVAVISTGSELVPPGSPLVRGQIPESNSLLLGALTTGAGADVVLQTTVADVDDDLRAALAEATARGADVVVTSGGVSAGAFEVVKSTLAEMTFVKVAMQPGKPQGFAAGRPLVFGLPGNPVSAAVSFEVFVRPALLAMQGRTNLHRRMLRLPATQGWRVPRGRRQYLPVVLVDGGVAPATTGGSHLAGGLAGAEAYAVIPAEVEAVSHGDVVDVMLVS</sequence>
<accession>A0ABV5T2Y0</accession>
<dbReference type="InterPro" id="IPR005111">
    <property type="entry name" value="MoeA_C_domain_IV"/>
</dbReference>
<dbReference type="NCBIfam" id="NF045515">
    <property type="entry name" value="Glp_gephyrin"/>
    <property type="match status" value="1"/>
</dbReference>
<reference evidence="9 10" key="1">
    <citation type="submission" date="2024-09" db="EMBL/GenBank/DDBJ databases">
        <authorList>
            <person name="Sun Q."/>
            <person name="Mori K."/>
        </authorList>
    </citation>
    <scope>NUCLEOTIDE SEQUENCE [LARGE SCALE GENOMIC DNA]</scope>
    <source>
        <strain evidence="9 10">JCM 1342</strain>
    </source>
</reference>
<dbReference type="SMART" id="SM00852">
    <property type="entry name" value="MoCF_biosynth"/>
    <property type="match status" value="1"/>
</dbReference>
<evidence type="ECO:0000256" key="1">
    <source>
        <dbReference type="ARBA" id="ARBA00002901"/>
    </source>
</evidence>
<dbReference type="EMBL" id="JBHMBE010000004">
    <property type="protein sequence ID" value="MFB9646963.1"/>
    <property type="molecule type" value="Genomic_DNA"/>
</dbReference>
<gene>
    <name evidence="9" type="primary">glp</name>
    <name evidence="9" type="ORF">ACFFPJ_14275</name>
</gene>
<evidence type="ECO:0000256" key="5">
    <source>
        <dbReference type="ARBA" id="ARBA00023150"/>
    </source>
</evidence>
<dbReference type="Gene3D" id="3.40.980.10">
    <property type="entry name" value="MoaB/Mog-like domain"/>
    <property type="match status" value="1"/>
</dbReference>
<dbReference type="RefSeq" id="WP_344714917.1">
    <property type="nucleotide sequence ID" value="NZ_BAAAWH010000001.1"/>
</dbReference>
<dbReference type="Pfam" id="PF00994">
    <property type="entry name" value="MoCF_biosynth"/>
    <property type="match status" value="1"/>
</dbReference>
<dbReference type="SUPFAM" id="SSF53218">
    <property type="entry name" value="Molybdenum cofactor biosynthesis proteins"/>
    <property type="match status" value="1"/>
</dbReference>
<keyword evidence="7" id="KW-0460">Magnesium</keyword>
<evidence type="ECO:0000313" key="9">
    <source>
        <dbReference type="EMBL" id="MFB9646963.1"/>
    </source>
</evidence>
<comment type="catalytic activity">
    <reaction evidence="6">
        <text>adenylyl-molybdopterin + molybdate = Mo-molybdopterin + AMP + H(+)</text>
        <dbReference type="Rhea" id="RHEA:35047"/>
        <dbReference type="ChEBI" id="CHEBI:15378"/>
        <dbReference type="ChEBI" id="CHEBI:36264"/>
        <dbReference type="ChEBI" id="CHEBI:62727"/>
        <dbReference type="ChEBI" id="CHEBI:71302"/>
        <dbReference type="ChEBI" id="CHEBI:456215"/>
        <dbReference type="EC" id="2.10.1.1"/>
    </reaction>
</comment>
<keyword evidence="10" id="KW-1185">Reference proteome</keyword>
<dbReference type="Pfam" id="PF03453">
    <property type="entry name" value="MoeA_N"/>
    <property type="match status" value="1"/>
</dbReference>
<evidence type="ECO:0000256" key="2">
    <source>
        <dbReference type="ARBA" id="ARBA00005046"/>
    </source>
</evidence>
<dbReference type="SUPFAM" id="SSF63882">
    <property type="entry name" value="MoeA N-terminal region -like"/>
    <property type="match status" value="1"/>
</dbReference>
<dbReference type="PANTHER" id="PTHR10192:SF5">
    <property type="entry name" value="GEPHYRIN"/>
    <property type="match status" value="1"/>
</dbReference>
<dbReference type="NCBIfam" id="TIGR00177">
    <property type="entry name" value="molyb_syn"/>
    <property type="match status" value="1"/>
</dbReference>
<keyword evidence="7" id="KW-0808">Transferase</keyword>
<evidence type="ECO:0000256" key="4">
    <source>
        <dbReference type="ARBA" id="ARBA00022505"/>
    </source>
</evidence>
<dbReference type="Gene3D" id="2.170.190.11">
    <property type="entry name" value="Molybdopterin biosynthesis moea protein, domain 3"/>
    <property type="match status" value="1"/>
</dbReference>
<organism evidence="9 10">
    <name type="scientific">Microbacterium terregens</name>
    <dbReference type="NCBI Taxonomy" id="69363"/>
    <lineage>
        <taxon>Bacteria</taxon>
        <taxon>Bacillati</taxon>
        <taxon>Actinomycetota</taxon>
        <taxon>Actinomycetes</taxon>
        <taxon>Micrococcales</taxon>
        <taxon>Microbacteriaceae</taxon>
        <taxon>Microbacterium</taxon>
    </lineage>
</organism>
<evidence type="ECO:0000313" key="10">
    <source>
        <dbReference type="Proteomes" id="UP001589611"/>
    </source>
</evidence>
<dbReference type="Gene3D" id="3.90.105.10">
    <property type="entry name" value="Molybdopterin biosynthesis moea protein, domain 2"/>
    <property type="match status" value="1"/>
</dbReference>
<dbReference type="PANTHER" id="PTHR10192">
    <property type="entry name" value="MOLYBDOPTERIN BIOSYNTHESIS PROTEIN"/>
    <property type="match status" value="1"/>
</dbReference>
<name>A0ABV5T2Y0_9MICO</name>
<dbReference type="EC" id="2.10.1.1" evidence="7"/>
<evidence type="ECO:0000256" key="6">
    <source>
        <dbReference type="ARBA" id="ARBA00047317"/>
    </source>
</evidence>
<dbReference type="InterPro" id="IPR001453">
    <property type="entry name" value="MoaB/Mog_dom"/>
</dbReference>
<dbReference type="Pfam" id="PF03454">
    <property type="entry name" value="MoeA_C"/>
    <property type="match status" value="1"/>
</dbReference>
<protein>
    <recommendedName>
        <fullName evidence="7">Molybdopterin molybdenumtransferase</fullName>
        <ecNumber evidence="7">2.10.1.1</ecNumber>
    </recommendedName>
</protein>
<evidence type="ECO:0000256" key="3">
    <source>
        <dbReference type="ARBA" id="ARBA00010763"/>
    </source>
</evidence>
<keyword evidence="4 7" id="KW-0500">Molybdenum</keyword>
<dbReference type="Proteomes" id="UP001589611">
    <property type="component" value="Unassembled WGS sequence"/>
</dbReference>
<dbReference type="CDD" id="cd00887">
    <property type="entry name" value="MoeA"/>
    <property type="match status" value="1"/>
</dbReference>
<dbReference type="Gene3D" id="2.40.340.10">
    <property type="entry name" value="MoeA, C-terminal, domain IV"/>
    <property type="match status" value="1"/>
</dbReference>
<dbReference type="SUPFAM" id="SSF63867">
    <property type="entry name" value="MoeA C-terminal domain-like"/>
    <property type="match status" value="1"/>
</dbReference>
<comment type="similarity">
    <text evidence="3 7">Belongs to the MoeA family.</text>
</comment>
<comment type="function">
    <text evidence="1 7">Catalyzes the insertion of molybdate into adenylated molybdopterin with the concomitant release of AMP.</text>
</comment>